<keyword evidence="1" id="KW-0472">Membrane</keyword>
<dbReference type="PATRIC" id="fig|1097667.3.peg.4233"/>
<gene>
    <name evidence="2" type="ORF">PAI11_42720</name>
</gene>
<evidence type="ECO:0000256" key="1">
    <source>
        <dbReference type="SAM" id="Phobius"/>
    </source>
</evidence>
<feature type="transmembrane region" description="Helical" evidence="1">
    <location>
        <begin position="20"/>
        <end position="42"/>
    </location>
</feature>
<reference evidence="2 3" key="1">
    <citation type="journal article" date="2013" name="Biodegradation">
        <title>Quantitative proteomic analysis of ibuprofen-degrading Patulibacter sp. strain I11.</title>
        <authorList>
            <person name="Almeida B."/>
            <person name="Kjeldal H."/>
            <person name="Lolas I."/>
            <person name="Knudsen A.D."/>
            <person name="Carvalho G."/>
            <person name="Nielsen K.L."/>
            <person name="Barreto Crespo M.T."/>
            <person name="Stensballe A."/>
            <person name="Nielsen J.L."/>
        </authorList>
    </citation>
    <scope>NUCLEOTIDE SEQUENCE [LARGE SCALE GENOMIC DNA]</scope>
    <source>
        <strain evidence="2 3">I11</strain>
    </source>
</reference>
<organism evidence="2 3">
    <name type="scientific">Patulibacter medicamentivorans</name>
    <dbReference type="NCBI Taxonomy" id="1097667"/>
    <lineage>
        <taxon>Bacteria</taxon>
        <taxon>Bacillati</taxon>
        <taxon>Actinomycetota</taxon>
        <taxon>Thermoleophilia</taxon>
        <taxon>Solirubrobacterales</taxon>
        <taxon>Patulibacteraceae</taxon>
        <taxon>Patulibacter</taxon>
    </lineage>
</organism>
<keyword evidence="3" id="KW-1185">Reference proteome</keyword>
<dbReference type="Proteomes" id="UP000005143">
    <property type="component" value="Unassembled WGS sequence"/>
</dbReference>
<dbReference type="AlphaFoldDB" id="H0EBN9"/>
<protein>
    <submittedName>
        <fullName evidence="2">Uncharacterized protein</fullName>
    </submittedName>
</protein>
<evidence type="ECO:0000313" key="2">
    <source>
        <dbReference type="EMBL" id="EHN08901.1"/>
    </source>
</evidence>
<proteinExistence type="predicted"/>
<sequence length="70" mass="7479">MLGVVMSVLAATSGTTYTIWLIVLWFILIPGFAGAAIFYALAQVAGERAENQAYARGQRQDDADVVVTDA</sequence>
<evidence type="ECO:0000313" key="3">
    <source>
        <dbReference type="Proteomes" id="UP000005143"/>
    </source>
</evidence>
<keyword evidence="1" id="KW-0812">Transmembrane</keyword>
<comment type="caution">
    <text evidence="2">The sequence shown here is derived from an EMBL/GenBank/DDBJ whole genome shotgun (WGS) entry which is preliminary data.</text>
</comment>
<accession>H0EBN9</accession>
<name>H0EBN9_9ACTN</name>
<dbReference type="EMBL" id="AGUD01000313">
    <property type="protein sequence ID" value="EHN08901.1"/>
    <property type="molecule type" value="Genomic_DNA"/>
</dbReference>
<keyword evidence="1" id="KW-1133">Transmembrane helix</keyword>